<dbReference type="PATRIC" id="fig|1008153.3.peg.2933"/>
<dbReference type="Proteomes" id="UP000075321">
    <property type="component" value="Unassembled WGS sequence"/>
</dbReference>
<dbReference type="EMBL" id="LTAZ01000008">
    <property type="protein sequence ID" value="KYH25040.1"/>
    <property type="molecule type" value="Genomic_DNA"/>
</dbReference>
<name>A0A151ABV0_9EURY</name>
<organism evidence="1 2">
    <name type="scientific">Halalkalicoccus paucihalophilus</name>
    <dbReference type="NCBI Taxonomy" id="1008153"/>
    <lineage>
        <taxon>Archaea</taxon>
        <taxon>Methanobacteriati</taxon>
        <taxon>Methanobacteriota</taxon>
        <taxon>Stenosarchaea group</taxon>
        <taxon>Halobacteria</taxon>
        <taxon>Halobacteriales</taxon>
        <taxon>Halococcaceae</taxon>
        <taxon>Halalkalicoccus</taxon>
    </lineage>
</organism>
<dbReference type="AlphaFoldDB" id="A0A151ABV0"/>
<keyword evidence="2" id="KW-1185">Reference proteome</keyword>
<gene>
    <name evidence="1" type="ORF">HAPAU_28610</name>
</gene>
<dbReference type="InterPro" id="IPR014509">
    <property type="entry name" value="YjdF-like"/>
</dbReference>
<dbReference type="OrthoDB" id="313603at2157"/>
<proteinExistence type="predicted"/>
<protein>
    <recommendedName>
        <fullName evidence="3">DUF2238 domain-containing protein</fullName>
    </recommendedName>
</protein>
<dbReference type="RefSeq" id="WP_066383795.1">
    <property type="nucleotide sequence ID" value="NZ_LTAZ01000008.1"/>
</dbReference>
<evidence type="ECO:0008006" key="3">
    <source>
        <dbReference type="Google" id="ProtNLM"/>
    </source>
</evidence>
<dbReference type="Pfam" id="PF09997">
    <property type="entry name" value="DUF2238"/>
    <property type="match status" value="1"/>
</dbReference>
<evidence type="ECO:0000313" key="2">
    <source>
        <dbReference type="Proteomes" id="UP000075321"/>
    </source>
</evidence>
<reference evidence="1 2" key="1">
    <citation type="submission" date="2016-02" db="EMBL/GenBank/DDBJ databases">
        <title>Genome sequence of Halalkalicoccus paucihalophilus DSM 24557.</title>
        <authorList>
            <person name="Poehlein A."/>
            <person name="Daniel R."/>
        </authorList>
    </citation>
    <scope>NUCLEOTIDE SEQUENCE [LARGE SCALE GENOMIC DNA]</scope>
    <source>
        <strain evidence="1 2">DSM 24557</strain>
    </source>
</reference>
<evidence type="ECO:0000313" key="1">
    <source>
        <dbReference type="EMBL" id="KYH25040.1"/>
    </source>
</evidence>
<accession>A0A151ABV0</accession>
<sequence>MPLSEVPRTVAHGVERGVRSGIVSVLLIGVRRRDPGAIVNATLAFVAASLPDVIEHRYDVEFRPWQRVYASIAMLMHAVGMLGPYDDVWWWDHLTHTHSATLLGGIVYTASRRRGRDPRTDVIGVVACVGILWEGMEYVIHTAANRLGIEPILVTYSKIDIVFDILFDLVGAVLVIVAGDSLLENFDLEHGEPRPGR</sequence>
<comment type="caution">
    <text evidence="1">The sequence shown here is derived from an EMBL/GenBank/DDBJ whole genome shotgun (WGS) entry which is preliminary data.</text>
</comment>